<keyword evidence="2 7" id="KW-0813">Transport</keyword>
<proteinExistence type="inferred from homology"/>
<dbReference type="EMBL" id="VFPA01000002">
    <property type="protein sequence ID" value="TQM11037.1"/>
    <property type="molecule type" value="Genomic_DNA"/>
</dbReference>
<comment type="caution">
    <text evidence="10">The sequence shown here is derived from an EMBL/GenBank/DDBJ whole genome shotgun (WGS) entry which is preliminary data.</text>
</comment>
<evidence type="ECO:0000256" key="7">
    <source>
        <dbReference type="RuleBase" id="RU363032"/>
    </source>
</evidence>
<dbReference type="Proteomes" id="UP000315677">
    <property type="component" value="Unassembled WGS sequence"/>
</dbReference>
<dbReference type="GO" id="GO:0055085">
    <property type="term" value="P:transmembrane transport"/>
    <property type="evidence" value="ECO:0007669"/>
    <property type="project" value="InterPro"/>
</dbReference>
<evidence type="ECO:0000256" key="2">
    <source>
        <dbReference type="ARBA" id="ARBA00022448"/>
    </source>
</evidence>
<dbReference type="RefSeq" id="WP_142054848.1">
    <property type="nucleotide sequence ID" value="NZ_VFPA01000002.1"/>
</dbReference>
<feature type="transmembrane region" description="Helical" evidence="7">
    <location>
        <begin position="190"/>
        <end position="220"/>
    </location>
</feature>
<evidence type="ECO:0000256" key="4">
    <source>
        <dbReference type="ARBA" id="ARBA00022692"/>
    </source>
</evidence>
<keyword evidence="11" id="KW-1185">Reference proteome</keyword>
<reference evidence="10 11" key="1">
    <citation type="submission" date="2019-06" db="EMBL/GenBank/DDBJ databases">
        <title>Sequencing the genomes of 1000 actinobacteria strains.</title>
        <authorList>
            <person name="Klenk H.-P."/>
        </authorList>
    </citation>
    <scope>NUCLEOTIDE SEQUENCE [LARGE SCALE GENOMIC DNA]</scope>
    <source>
        <strain evidence="10 11">DSM 45301</strain>
    </source>
</reference>
<keyword evidence="4 7" id="KW-0812">Transmembrane</keyword>
<evidence type="ECO:0000256" key="6">
    <source>
        <dbReference type="ARBA" id="ARBA00023136"/>
    </source>
</evidence>
<dbReference type="PROSITE" id="PS50928">
    <property type="entry name" value="ABC_TM1"/>
    <property type="match status" value="1"/>
</dbReference>
<feature type="transmembrane region" description="Helical" evidence="7">
    <location>
        <begin position="84"/>
        <end position="107"/>
    </location>
</feature>
<feature type="domain" description="ABC transmembrane type-1" evidence="9">
    <location>
        <begin position="80"/>
        <end position="264"/>
    </location>
</feature>
<feature type="transmembrane region" description="Helical" evidence="7">
    <location>
        <begin position="119"/>
        <end position="140"/>
    </location>
</feature>
<evidence type="ECO:0000256" key="8">
    <source>
        <dbReference type="SAM" id="MobiDB-lite"/>
    </source>
</evidence>
<protein>
    <submittedName>
        <fullName evidence="10">ABC-type nitrate/sulfonate/bicarbonate transport system permease component</fullName>
    </submittedName>
</protein>
<accession>A0A543DNX6</accession>
<evidence type="ECO:0000256" key="5">
    <source>
        <dbReference type="ARBA" id="ARBA00022989"/>
    </source>
</evidence>
<dbReference type="AlphaFoldDB" id="A0A543DNX6"/>
<comment type="subcellular location">
    <subcellularLocation>
        <location evidence="1 7">Cell membrane</location>
        <topology evidence="1 7">Multi-pass membrane protein</topology>
    </subcellularLocation>
</comment>
<feature type="transmembrane region" description="Helical" evidence="7">
    <location>
        <begin position="31"/>
        <end position="49"/>
    </location>
</feature>
<gene>
    <name evidence="10" type="ORF">FB558_3570</name>
</gene>
<name>A0A543DNX6_9PSEU</name>
<dbReference type="SUPFAM" id="SSF161098">
    <property type="entry name" value="MetI-like"/>
    <property type="match status" value="1"/>
</dbReference>
<dbReference type="PANTHER" id="PTHR30151">
    <property type="entry name" value="ALKANE SULFONATE ABC TRANSPORTER-RELATED, MEMBRANE SUBUNIT"/>
    <property type="match status" value="1"/>
</dbReference>
<organism evidence="10 11">
    <name type="scientific">Pseudonocardia kunmingensis</name>
    <dbReference type="NCBI Taxonomy" id="630975"/>
    <lineage>
        <taxon>Bacteria</taxon>
        <taxon>Bacillati</taxon>
        <taxon>Actinomycetota</taxon>
        <taxon>Actinomycetes</taxon>
        <taxon>Pseudonocardiales</taxon>
        <taxon>Pseudonocardiaceae</taxon>
        <taxon>Pseudonocardia</taxon>
    </lineage>
</organism>
<feature type="region of interest" description="Disordered" evidence="8">
    <location>
        <begin position="1"/>
        <end position="27"/>
    </location>
</feature>
<dbReference type="PANTHER" id="PTHR30151:SF0">
    <property type="entry name" value="ABC TRANSPORTER PERMEASE PROTEIN MJ0413-RELATED"/>
    <property type="match status" value="1"/>
</dbReference>
<keyword evidence="3" id="KW-1003">Cell membrane</keyword>
<dbReference type="Pfam" id="PF00528">
    <property type="entry name" value="BPD_transp_1"/>
    <property type="match status" value="1"/>
</dbReference>
<keyword evidence="6 7" id="KW-0472">Membrane</keyword>
<keyword evidence="5 7" id="KW-1133">Transmembrane helix</keyword>
<evidence type="ECO:0000256" key="1">
    <source>
        <dbReference type="ARBA" id="ARBA00004651"/>
    </source>
</evidence>
<evidence type="ECO:0000313" key="11">
    <source>
        <dbReference type="Proteomes" id="UP000315677"/>
    </source>
</evidence>
<dbReference type="OrthoDB" id="9808619at2"/>
<dbReference type="InterPro" id="IPR000515">
    <property type="entry name" value="MetI-like"/>
</dbReference>
<evidence type="ECO:0000313" key="10">
    <source>
        <dbReference type="EMBL" id="TQM11037.1"/>
    </source>
</evidence>
<feature type="transmembrane region" description="Helical" evidence="7">
    <location>
        <begin position="240"/>
        <end position="260"/>
    </location>
</feature>
<dbReference type="Gene3D" id="1.10.3720.10">
    <property type="entry name" value="MetI-like"/>
    <property type="match status" value="1"/>
</dbReference>
<comment type="similarity">
    <text evidence="7">Belongs to the binding-protein-dependent transport system permease family.</text>
</comment>
<evidence type="ECO:0000259" key="9">
    <source>
        <dbReference type="PROSITE" id="PS50928"/>
    </source>
</evidence>
<evidence type="ECO:0000256" key="3">
    <source>
        <dbReference type="ARBA" id="ARBA00022475"/>
    </source>
</evidence>
<dbReference type="InterPro" id="IPR035906">
    <property type="entry name" value="MetI-like_sf"/>
</dbReference>
<dbReference type="CDD" id="cd06261">
    <property type="entry name" value="TM_PBP2"/>
    <property type="match status" value="1"/>
</dbReference>
<dbReference type="GO" id="GO:0005886">
    <property type="term" value="C:plasma membrane"/>
    <property type="evidence" value="ECO:0007669"/>
    <property type="project" value="UniProtKB-SubCell"/>
</dbReference>
<sequence length="276" mass="29007">MSIAEAEARTTVAPPRTKVRRRKGHDGMGTGPLRGLLPLVLLLVIWQVVGDPSSPYFPPPSKWVTEVRPLLDDGVLATAIGDTALTVVLGLLIATVLGAALGALVGANRTLDRAAGPTLEFLRVLPAAALVPLAALLLGYTLEMKLAVVILPATWPVLLTVRSARRAMSPVLLDVPRTLHLSWWARTRKILVPALTPSVLLGVRVSGPLALIIALLVEIVTKINGIGALLGTAQATFKSAQVFGLLVIAGLLGFAVNWLVTRAESAVNVRLTGGGR</sequence>